<organism evidence="11 12">
    <name type="scientific">Methanosphaerula palustris (strain ATCC BAA-1556 / DSM 19958 / E1-9c)</name>
    <dbReference type="NCBI Taxonomy" id="521011"/>
    <lineage>
        <taxon>Archaea</taxon>
        <taxon>Methanobacteriati</taxon>
        <taxon>Methanobacteriota</taxon>
        <taxon>Stenosarchaea group</taxon>
        <taxon>Methanomicrobia</taxon>
        <taxon>Methanomicrobiales</taxon>
        <taxon>Methanoregulaceae</taxon>
        <taxon>Methanosphaerula</taxon>
    </lineage>
</organism>
<keyword evidence="9" id="KW-0129">CBS domain</keyword>
<dbReference type="SMART" id="SM01131">
    <property type="entry name" value="DHHA2"/>
    <property type="match status" value="1"/>
</dbReference>
<dbReference type="AlphaFoldDB" id="B8GK59"/>
<sequence length="552" mass="60151">METHPDGGIHINSIYVIGHKQPDTDSICSVIGYAELQNNEPSNEGTRTYIPARCGEVNPETAFALETFEVEAPVYIESVEPNVADIPFIDTRCAQKDLPTVDVATMMDQYDMRNMPITDDRGILLGLVSEYGLARAYVTRQRMEQLSIGPIRLDVLEQILSAQTVVAAEEQLEGKVYTAIDALHVTLSRLTANDVAIVGDNEPAQLALISAGIAALIIADGAPVGDRVINAARAQGVSVLATALDAFGVGKMIHLSLPASLVMETDIPIVSREDSLEFAKNQISTSKFRTACVTGEGGTFLGMLSRTTLMQEIQKSVVLLDHNEAAQAVDGIEYADIVEIIDHHRLGVISTLRPIRFINEPVGSTSTIITTMFTARGRTPSRSTAGLLLCGILSDTLVLRMSTTTEADRKAVTYLSDLLGIDFQDLGTRLIEKGMALEGLPITGLLARDTKHYDLFGKSLLIGQVMVPSFAFTSQHAEEIRAELAAQRRAQKVDFAITLFTSVFENASEVFAAGDELALQKLELCLQPRRLENVMSRKKDFLPHIGQLVRRL</sequence>
<dbReference type="EC" id="3.6.1.1" evidence="2"/>
<dbReference type="GO" id="GO:0004427">
    <property type="term" value="F:inorganic diphosphate phosphatase activity"/>
    <property type="evidence" value="ECO:0007669"/>
    <property type="project" value="UniProtKB-EC"/>
</dbReference>
<keyword evidence="12" id="KW-1185">Reference proteome</keyword>
<dbReference type="PROSITE" id="PS51371">
    <property type="entry name" value="CBS"/>
    <property type="match status" value="1"/>
</dbReference>
<dbReference type="InterPro" id="IPR028979">
    <property type="entry name" value="Ser_kin/Pase_Hpr-like_N_sf"/>
</dbReference>
<dbReference type="NCBIfam" id="NF011442">
    <property type="entry name" value="PRK14869.1-4"/>
    <property type="match status" value="1"/>
</dbReference>
<evidence type="ECO:0000313" key="12">
    <source>
        <dbReference type="Proteomes" id="UP000002457"/>
    </source>
</evidence>
<dbReference type="Pfam" id="PF07085">
    <property type="entry name" value="DRTGG"/>
    <property type="match status" value="1"/>
</dbReference>
<evidence type="ECO:0000313" key="11">
    <source>
        <dbReference type="EMBL" id="ACL17130.1"/>
    </source>
</evidence>
<evidence type="ECO:0000256" key="5">
    <source>
        <dbReference type="ARBA" id="ARBA00023167"/>
    </source>
</evidence>
<dbReference type="InterPro" id="IPR038763">
    <property type="entry name" value="DHH_sf"/>
</dbReference>
<feature type="domain" description="CBS" evidence="10">
    <location>
        <begin position="263"/>
        <end position="319"/>
    </location>
</feature>
<dbReference type="GO" id="GO:0046872">
    <property type="term" value="F:metal ion binding"/>
    <property type="evidence" value="ECO:0007669"/>
    <property type="project" value="UniProtKB-KW"/>
</dbReference>
<dbReference type="Gene3D" id="3.40.1390.20">
    <property type="entry name" value="HprK N-terminal domain-like"/>
    <property type="match status" value="1"/>
</dbReference>
<dbReference type="SUPFAM" id="SSF54631">
    <property type="entry name" value="CBS-domain pair"/>
    <property type="match status" value="1"/>
</dbReference>
<dbReference type="InterPro" id="IPR000644">
    <property type="entry name" value="CBS_dom"/>
</dbReference>
<dbReference type="SUPFAM" id="SSF75138">
    <property type="entry name" value="HprK N-terminal domain-like"/>
    <property type="match status" value="1"/>
</dbReference>
<evidence type="ECO:0000256" key="6">
    <source>
        <dbReference type="ARBA" id="ARBA00023211"/>
    </source>
</evidence>
<dbReference type="RefSeq" id="WP_012618449.1">
    <property type="nucleotide sequence ID" value="NC_011832.1"/>
</dbReference>
<dbReference type="InterPro" id="IPR004097">
    <property type="entry name" value="DHHA2"/>
</dbReference>
<dbReference type="InterPro" id="IPR001667">
    <property type="entry name" value="DDH_dom"/>
</dbReference>
<keyword evidence="5" id="KW-0028">Amino-acid biosynthesis</keyword>
<evidence type="ECO:0000256" key="7">
    <source>
        <dbReference type="ARBA" id="ARBA00032535"/>
    </source>
</evidence>
<reference evidence="11 12" key="1">
    <citation type="journal article" date="2015" name="Genome Announc.">
        <title>Complete Genome Sequence of Methanosphaerula palustris E1-9CT, a Hydrogenotrophic Methanogen Isolated from a Minerotrophic Fen Peatland.</title>
        <authorList>
            <person name="Cadillo-Quiroz H."/>
            <person name="Browne P."/>
            <person name="Kyrpides N."/>
            <person name="Woyke T."/>
            <person name="Goodwin L."/>
            <person name="Detter C."/>
            <person name="Yavitt J.B."/>
            <person name="Zinder S.H."/>
        </authorList>
    </citation>
    <scope>NUCLEOTIDE SEQUENCE [LARGE SCALE GENOMIC DNA]</scope>
    <source>
        <strain evidence="12">ATCC BAA-1556 / DSM 19958 / E1-9c</strain>
    </source>
</reference>
<evidence type="ECO:0000256" key="1">
    <source>
        <dbReference type="ARBA" id="ARBA00001936"/>
    </source>
</evidence>
<dbReference type="InterPro" id="IPR010766">
    <property type="entry name" value="DRTGG"/>
</dbReference>
<dbReference type="Gene3D" id="3.90.1640.10">
    <property type="entry name" value="inorganic pyrophosphatase (n-terminal core)"/>
    <property type="match status" value="2"/>
</dbReference>
<dbReference type="Proteomes" id="UP000002457">
    <property type="component" value="Chromosome"/>
</dbReference>
<dbReference type="eggNOG" id="arCOG01567">
    <property type="taxonomic scope" value="Archaea"/>
</dbReference>
<dbReference type="PANTHER" id="PTHR12112">
    <property type="entry name" value="BNIP - RELATED"/>
    <property type="match status" value="1"/>
</dbReference>
<name>B8GK59_METPE</name>
<dbReference type="EMBL" id="CP001338">
    <property type="protein sequence ID" value="ACL17130.1"/>
    <property type="molecule type" value="Genomic_DNA"/>
</dbReference>
<evidence type="ECO:0000256" key="4">
    <source>
        <dbReference type="ARBA" id="ARBA00022801"/>
    </source>
</evidence>
<dbReference type="HOGENOM" id="CLU_025243_1_0_2"/>
<dbReference type="Gene3D" id="3.10.310.20">
    <property type="entry name" value="DHHA2 domain"/>
    <property type="match status" value="1"/>
</dbReference>
<protein>
    <recommendedName>
        <fullName evidence="2">inorganic diphosphatase</fullName>
        <ecNumber evidence="2">3.6.1.1</ecNumber>
    </recommendedName>
    <alternativeName>
        <fullName evidence="7">Pyrophosphate phospho-hydrolase</fullName>
    </alternativeName>
</protein>
<dbReference type="KEGG" id="mpl:Mpal_1824"/>
<dbReference type="NCBIfam" id="NF011443">
    <property type="entry name" value="PRK14869.1-5"/>
    <property type="match status" value="1"/>
</dbReference>
<keyword evidence="4 11" id="KW-0378">Hydrolase</keyword>
<dbReference type="STRING" id="521011.Mpal_1824"/>
<dbReference type="GO" id="GO:0009086">
    <property type="term" value="P:methionine biosynthetic process"/>
    <property type="evidence" value="ECO:0007669"/>
    <property type="project" value="UniProtKB-KW"/>
</dbReference>
<dbReference type="InterPro" id="IPR046342">
    <property type="entry name" value="CBS_dom_sf"/>
</dbReference>
<keyword evidence="5" id="KW-0486">Methionine biosynthesis</keyword>
<dbReference type="SUPFAM" id="SSF64182">
    <property type="entry name" value="DHH phosphoesterases"/>
    <property type="match status" value="1"/>
</dbReference>
<keyword evidence="3" id="KW-0479">Metal-binding</keyword>
<proteinExistence type="predicted"/>
<dbReference type="InterPro" id="IPR038222">
    <property type="entry name" value="DHHA2_dom_sf"/>
</dbReference>
<evidence type="ECO:0000256" key="8">
    <source>
        <dbReference type="ARBA" id="ARBA00047820"/>
    </source>
</evidence>
<evidence type="ECO:0000259" key="10">
    <source>
        <dbReference type="PROSITE" id="PS51371"/>
    </source>
</evidence>
<dbReference type="PANTHER" id="PTHR12112:SF22">
    <property type="entry name" value="MANGANESE-DEPENDENT INORGANIC PYROPHOSPHATASE-RELATED"/>
    <property type="match status" value="1"/>
</dbReference>
<dbReference type="Pfam" id="PF01368">
    <property type="entry name" value="DHH"/>
    <property type="match status" value="1"/>
</dbReference>
<evidence type="ECO:0000256" key="3">
    <source>
        <dbReference type="ARBA" id="ARBA00022723"/>
    </source>
</evidence>
<gene>
    <name evidence="11" type="ordered locus">Mpal_1824</name>
</gene>
<evidence type="ECO:0000256" key="2">
    <source>
        <dbReference type="ARBA" id="ARBA00012146"/>
    </source>
</evidence>
<accession>B8GK59</accession>
<dbReference type="GO" id="GO:0005737">
    <property type="term" value="C:cytoplasm"/>
    <property type="evidence" value="ECO:0007669"/>
    <property type="project" value="InterPro"/>
</dbReference>
<evidence type="ECO:0000256" key="9">
    <source>
        <dbReference type="PROSITE-ProRule" id="PRU00703"/>
    </source>
</evidence>
<keyword evidence="6" id="KW-0464">Manganese</keyword>
<dbReference type="Pfam" id="PF02833">
    <property type="entry name" value="DHHA2"/>
    <property type="match status" value="1"/>
</dbReference>
<comment type="cofactor">
    <cofactor evidence="1">
        <name>Mn(2+)</name>
        <dbReference type="ChEBI" id="CHEBI:29035"/>
    </cofactor>
</comment>
<dbReference type="Pfam" id="PF00571">
    <property type="entry name" value="CBS"/>
    <property type="match status" value="2"/>
</dbReference>
<dbReference type="GeneID" id="7270370"/>
<comment type="catalytic activity">
    <reaction evidence="8">
        <text>diphosphate + H2O = 2 phosphate + H(+)</text>
        <dbReference type="Rhea" id="RHEA:24576"/>
        <dbReference type="ChEBI" id="CHEBI:15377"/>
        <dbReference type="ChEBI" id="CHEBI:15378"/>
        <dbReference type="ChEBI" id="CHEBI:33019"/>
        <dbReference type="ChEBI" id="CHEBI:43474"/>
        <dbReference type="EC" id="3.6.1.1"/>
    </reaction>
</comment>